<evidence type="ECO:0000313" key="6">
    <source>
        <dbReference type="EMBL" id="KAF8416610.1"/>
    </source>
</evidence>
<evidence type="ECO:0000256" key="1">
    <source>
        <dbReference type="ARBA" id="ARBA00004123"/>
    </source>
</evidence>
<name>A0AAD4BBW4_BOLED</name>
<dbReference type="PANTHER" id="PTHR46481:SF10">
    <property type="entry name" value="ZINC FINGER BED DOMAIN-CONTAINING PROTEIN 39"/>
    <property type="match status" value="1"/>
</dbReference>
<dbReference type="InterPro" id="IPR012337">
    <property type="entry name" value="RNaseH-like_sf"/>
</dbReference>
<keyword evidence="5" id="KW-0539">Nucleus</keyword>
<proteinExistence type="predicted"/>
<evidence type="ECO:0000313" key="8">
    <source>
        <dbReference type="Proteomes" id="UP001194468"/>
    </source>
</evidence>
<keyword evidence="4" id="KW-0862">Zinc</keyword>
<keyword evidence="2" id="KW-0479">Metal-binding</keyword>
<dbReference type="Proteomes" id="UP001194468">
    <property type="component" value="Unassembled WGS sequence"/>
</dbReference>
<dbReference type="SUPFAM" id="SSF53098">
    <property type="entry name" value="Ribonuclease H-like"/>
    <property type="match status" value="1"/>
</dbReference>
<dbReference type="InterPro" id="IPR052035">
    <property type="entry name" value="ZnF_BED_domain_contain"/>
</dbReference>
<sequence length="255" mass="29066">MSSVQLGQITMDNASNNNSMLESMAKELKKRKIPFDADGNRIRLYILEAYAAVLKNDPVGHCRDIVAACRVSGQRRRRLRAVIKEGNESGFWRGKLPDGTATLPVVQLLRDCVTRWSSTFKMTDRVILLNPAIQSFLQERQNADIAHLNLDAKTMAVLQDIQQVIEIPHTAQELLSSERTPTLSMALPAYEQLAVKWKELQSTIWELAHYIGVGLEKLEKYRNEGRKTRIYAFAMILNPGSKFEWIKTYCTRVDN</sequence>
<gene>
    <name evidence="7" type="ORF">L210DRAFT_3612431</name>
    <name evidence="6" type="ORF">L210DRAFT_3616200</name>
</gene>
<organism evidence="6 8">
    <name type="scientific">Boletus edulis BED1</name>
    <dbReference type="NCBI Taxonomy" id="1328754"/>
    <lineage>
        <taxon>Eukaryota</taxon>
        <taxon>Fungi</taxon>
        <taxon>Dikarya</taxon>
        <taxon>Basidiomycota</taxon>
        <taxon>Agaricomycotina</taxon>
        <taxon>Agaricomycetes</taxon>
        <taxon>Agaricomycetidae</taxon>
        <taxon>Boletales</taxon>
        <taxon>Boletineae</taxon>
        <taxon>Boletaceae</taxon>
        <taxon>Boletoideae</taxon>
        <taxon>Boletus</taxon>
    </lineage>
</organism>
<dbReference type="AlphaFoldDB" id="A0AAD4BBW4"/>
<keyword evidence="3" id="KW-0863">Zinc-finger</keyword>
<comment type="subcellular location">
    <subcellularLocation>
        <location evidence="1">Nucleus</location>
    </subcellularLocation>
</comment>
<keyword evidence="8" id="KW-1185">Reference proteome</keyword>
<evidence type="ECO:0000256" key="2">
    <source>
        <dbReference type="ARBA" id="ARBA00022723"/>
    </source>
</evidence>
<dbReference type="GO" id="GO:0008270">
    <property type="term" value="F:zinc ion binding"/>
    <property type="evidence" value="ECO:0007669"/>
    <property type="project" value="UniProtKB-KW"/>
</dbReference>
<evidence type="ECO:0000256" key="5">
    <source>
        <dbReference type="ARBA" id="ARBA00023242"/>
    </source>
</evidence>
<reference evidence="6" key="2">
    <citation type="journal article" date="2020" name="Nat. Commun.">
        <title>Large-scale genome sequencing of mycorrhizal fungi provides insights into the early evolution of symbiotic traits.</title>
        <authorList>
            <person name="Miyauchi S."/>
            <person name="Kiss E."/>
            <person name="Kuo A."/>
            <person name="Drula E."/>
            <person name="Kohler A."/>
            <person name="Sanchez-Garcia M."/>
            <person name="Morin E."/>
            <person name="Andreopoulos B."/>
            <person name="Barry K.W."/>
            <person name="Bonito G."/>
            <person name="Buee M."/>
            <person name="Carver A."/>
            <person name="Chen C."/>
            <person name="Cichocki N."/>
            <person name="Clum A."/>
            <person name="Culley D."/>
            <person name="Crous P.W."/>
            <person name="Fauchery L."/>
            <person name="Girlanda M."/>
            <person name="Hayes R.D."/>
            <person name="Keri Z."/>
            <person name="LaButti K."/>
            <person name="Lipzen A."/>
            <person name="Lombard V."/>
            <person name="Magnuson J."/>
            <person name="Maillard F."/>
            <person name="Murat C."/>
            <person name="Nolan M."/>
            <person name="Ohm R.A."/>
            <person name="Pangilinan J."/>
            <person name="Pereira M.F."/>
            <person name="Perotto S."/>
            <person name="Peter M."/>
            <person name="Pfister S."/>
            <person name="Riley R."/>
            <person name="Sitrit Y."/>
            <person name="Stielow J.B."/>
            <person name="Szollosi G."/>
            <person name="Zifcakova L."/>
            <person name="Stursova M."/>
            <person name="Spatafora J.W."/>
            <person name="Tedersoo L."/>
            <person name="Vaario L.M."/>
            <person name="Yamada A."/>
            <person name="Yan M."/>
            <person name="Wang P."/>
            <person name="Xu J."/>
            <person name="Bruns T."/>
            <person name="Baldrian P."/>
            <person name="Vilgalys R."/>
            <person name="Dunand C."/>
            <person name="Henrissat B."/>
            <person name="Grigoriev I.V."/>
            <person name="Hibbett D."/>
            <person name="Nagy L.G."/>
            <person name="Martin F.M."/>
        </authorList>
    </citation>
    <scope>NUCLEOTIDE SEQUENCE</scope>
    <source>
        <strain evidence="6">BED1</strain>
    </source>
</reference>
<comment type="caution">
    <text evidence="6">The sequence shown here is derived from an EMBL/GenBank/DDBJ whole genome shotgun (WGS) entry which is preliminary data.</text>
</comment>
<dbReference type="PANTHER" id="PTHR46481">
    <property type="entry name" value="ZINC FINGER BED DOMAIN-CONTAINING PROTEIN 4"/>
    <property type="match status" value="1"/>
</dbReference>
<reference evidence="6" key="1">
    <citation type="submission" date="2019-10" db="EMBL/GenBank/DDBJ databases">
        <authorList>
            <consortium name="DOE Joint Genome Institute"/>
            <person name="Kuo A."/>
            <person name="Miyauchi S."/>
            <person name="Kiss E."/>
            <person name="Drula E."/>
            <person name="Kohler A."/>
            <person name="Sanchez-Garcia M."/>
            <person name="Andreopoulos B."/>
            <person name="Barry K.W."/>
            <person name="Bonito G."/>
            <person name="Buee M."/>
            <person name="Carver A."/>
            <person name="Chen C."/>
            <person name="Cichocki N."/>
            <person name="Clum A."/>
            <person name="Culley D."/>
            <person name="Crous P.W."/>
            <person name="Fauchery L."/>
            <person name="Girlanda M."/>
            <person name="Hayes R."/>
            <person name="Keri Z."/>
            <person name="LaButti K."/>
            <person name="Lipzen A."/>
            <person name="Lombard V."/>
            <person name="Magnuson J."/>
            <person name="Maillard F."/>
            <person name="Morin E."/>
            <person name="Murat C."/>
            <person name="Nolan M."/>
            <person name="Ohm R."/>
            <person name="Pangilinan J."/>
            <person name="Pereira M."/>
            <person name="Perotto S."/>
            <person name="Peter M."/>
            <person name="Riley R."/>
            <person name="Sitrit Y."/>
            <person name="Stielow B."/>
            <person name="Szollosi G."/>
            <person name="Zifcakova L."/>
            <person name="Stursova M."/>
            <person name="Spatafora J.W."/>
            <person name="Tedersoo L."/>
            <person name="Vaario L.-M."/>
            <person name="Yamada A."/>
            <person name="Yan M."/>
            <person name="Wang P."/>
            <person name="Xu J."/>
            <person name="Bruns T."/>
            <person name="Baldrian P."/>
            <person name="Vilgalys R."/>
            <person name="Henrissat B."/>
            <person name="Grigoriev I.V."/>
            <person name="Hibbett D."/>
            <person name="Nagy L.G."/>
            <person name="Martin F.M."/>
        </authorList>
    </citation>
    <scope>NUCLEOTIDE SEQUENCE</scope>
    <source>
        <strain evidence="6">BED1</strain>
    </source>
</reference>
<dbReference type="GO" id="GO:0005634">
    <property type="term" value="C:nucleus"/>
    <property type="evidence" value="ECO:0007669"/>
    <property type="project" value="UniProtKB-SubCell"/>
</dbReference>
<evidence type="ECO:0000256" key="3">
    <source>
        <dbReference type="ARBA" id="ARBA00022771"/>
    </source>
</evidence>
<evidence type="ECO:0000313" key="7">
    <source>
        <dbReference type="EMBL" id="KAF8439773.1"/>
    </source>
</evidence>
<accession>A0AAD4BBW4</accession>
<dbReference type="EMBL" id="WHUW01000013">
    <property type="protein sequence ID" value="KAF8439773.1"/>
    <property type="molecule type" value="Genomic_DNA"/>
</dbReference>
<dbReference type="EMBL" id="WHUW01000251">
    <property type="protein sequence ID" value="KAF8416610.1"/>
    <property type="molecule type" value="Genomic_DNA"/>
</dbReference>
<evidence type="ECO:0000256" key="4">
    <source>
        <dbReference type="ARBA" id="ARBA00022833"/>
    </source>
</evidence>
<protein>
    <submittedName>
        <fullName evidence="6">Ribonuclease H-like domain-containing protein</fullName>
    </submittedName>
</protein>